<feature type="binding site" evidence="18">
    <location>
        <position position="133"/>
    </location>
    <ligand>
        <name>UDP-N-acetyl-alpha-D-glucosamine</name>
        <dbReference type="ChEBI" id="CHEBI:57705"/>
    </ligand>
</feature>
<feature type="binding site" evidence="18">
    <location>
        <position position="325"/>
    </location>
    <ligand>
        <name>UDP-N-acetyl-alpha-D-glucosamine</name>
        <dbReference type="ChEBI" id="CHEBI:57705"/>
    </ligand>
</feature>
<dbReference type="Pfam" id="PF12804">
    <property type="entry name" value="NTP_transf_3"/>
    <property type="match status" value="1"/>
</dbReference>
<feature type="binding site" evidence="18">
    <location>
        <position position="221"/>
    </location>
    <ligand>
        <name>Mg(2+)</name>
        <dbReference type="ChEBI" id="CHEBI:18420"/>
    </ligand>
</feature>
<keyword evidence="7 18" id="KW-0479">Metal-binding</keyword>
<feature type="binding site" evidence="18">
    <location>
        <position position="358"/>
    </location>
    <ligand>
        <name>UDP-N-acetyl-alpha-D-glucosamine</name>
        <dbReference type="ChEBI" id="CHEBI:57705"/>
    </ligand>
</feature>
<evidence type="ECO:0000256" key="18">
    <source>
        <dbReference type="HAMAP-Rule" id="MF_01631"/>
    </source>
</evidence>
<comment type="pathway">
    <text evidence="18">Nucleotide-sugar biosynthesis; UDP-N-acetyl-alpha-D-glucosamine biosynthesis; N-acetyl-alpha-D-glucosamine 1-phosphate from alpha-D-glucosamine 6-phosphate (route II): step 2/2.</text>
</comment>
<keyword evidence="11 18" id="KW-0573">Peptidoglycan synthesis</keyword>
<feature type="binding site" evidence="18">
    <location>
        <position position="67"/>
    </location>
    <ligand>
        <name>UDP-N-acetyl-alpha-D-glucosamine</name>
        <dbReference type="ChEBI" id="CHEBI:57705"/>
    </ligand>
</feature>
<evidence type="ECO:0000256" key="12">
    <source>
        <dbReference type="ARBA" id="ARBA00023268"/>
    </source>
</evidence>
<evidence type="ECO:0000256" key="17">
    <source>
        <dbReference type="ARBA" id="ARBA00049628"/>
    </source>
</evidence>
<dbReference type="SUPFAM" id="SSF53448">
    <property type="entry name" value="Nucleotide-diphospho-sugar transferases"/>
    <property type="match status" value="1"/>
</dbReference>
<dbReference type="PANTHER" id="PTHR43584">
    <property type="entry name" value="NUCLEOTIDYL TRANSFERASE"/>
    <property type="match status" value="1"/>
</dbReference>
<feature type="binding site" evidence="18">
    <location>
        <position position="221"/>
    </location>
    <ligand>
        <name>UDP-N-acetyl-alpha-D-glucosamine</name>
        <dbReference type="ChEBI" id="CHEBI:57705"/>
    </ligand>
</feature>
<dbReference type="EC" id="2.7.7.23" evidence="18"/>
<feature type="binding site" evidence="18">
    <location>
        <position position="163"/>
    </location>
    <ligand>
        <name>UDP-N-acetyl-alpha-D-glucosamine</name>
        <dbReference type="ChEBI" id="CHEBI:57705"/>
    </ligand>
</feature>
<feature type="binding site" evidence="18">
    <location>
        <position position="369"/>
    </location>
    <ligand>
        <name>UDP-N-acetyl-alpha-D-glucosamine</name>
        <dbReference type="ChEBI" id="CHEBI:57705"/>
    </ligand>
</feature>
<keyword evidence="14 18" id="KW-0961">Cell wall biogenesis/degradation</keyword>
<dbReference type="Proteomes" id="UP001225134">
    <property type="component" value="Unassembled WGS sequence"/>
</dbReference>
<dbReference type="InterPro" id="IPR029044">
    <property type="entry name" value="Nucleotide-diphossugar_trans"/>
</dbReference>
<evidence type="ECO:0000256" key="8">
    <source>
        <dbReference type="ARBA" id="ARBA00022737"/>
    </source>
</evidence>
<evidence type="ECO:0000256" key="13">
    <source>
        <dbReference type="ARBA" id="ARBA00023315"/>
    </source>
</evidence>
<feature type="active site" description="Proton acceptor" evidence="18">
    <location>
        <position position="355"/>
    </location>
</feature>
<keyword evidence="21" id="KW-1185">Reference proteome</keyword>
<dbReference type="GO" id="GO:0019134">
    <property type="term" value="F:glucosamine-1-phosphate N-acetyltransferase activity"/>
    <property type="evidence" value="ECO:0007669"/>
    <property type="project" value="UniProtKB-EC"/>
</dbReference>
<keyword evidence="4 18" id="KW-0963">Cytoplasm</keyword>
<dbReference type="InterPro" id="IPR025877">
    <property type="entry name" value="MobA-like_NTP_Trfase"/>
</dbReference>
<comment type="catalytic activity">
    <reaction evidence="16 18">
        <text>N-acetyl-alpha-D-glucosamine 1-phosphate + UTP + H(+) = UDP-N-acetyl-alpha-D-glucosamine + diphosphate</text>
        <dbReference type="Rhea" id="RHEA:13509"/>
        <dbReference type="ChEBI" id="CHEBI:15378"/>
        <dbReference type="ChEBI" id="CHEBI:33019"/>
        <dbReference type="ChEBI" id="CHEBI:46398"/>
        <dbReference type="ChEBI" id="CHEBI:57705"/>
        <dbReference type="ChEBI" id="CHEBI:57776"/>
        <dbReference type="EC" id="2.7.7.23"/>
    </reaction>
</comment>
<keyword evidence="10 18" id="KW-0133">Cell shape</keyword>
<evidence type="ECO:0000256" key="16">
    <source>
        <dbReference type="ARBA" id="ARBA00048493"/>
    </source>
</evidence>
<feature type="binding site" evidence="18">
    <location>
        <begin position="72"/>
        <end position="73"/>
    </location>
    <ligand>
        <name>UDP-N-acetyl-alpha-D-glucosamine</name>
        <dbReference type="ChEBI" id="CHEBI:57705"/>
    </ligand>
</feature>
<dbReference type="GO" id="GO:0003977">
    <property type="term" value="F:UDP-N-acetylglucosamine diphosphorylase activity"/>
    <property type="evidence" value="ECO:0007669"/>
    <property type="project" value="UniProtKB-EC"/>
</dbReference>
<keyword evidence="9 18" id="KW-0460">Magnesium</keyword>
<feature type="binding site" evidence="18">
    <location>
        <position position="96"/>
    </location>
    <ligand>
        <name>Mg(2+)</name>
        <dbReference type="ChEBI" id="CHEBI:18420"/>
    </ligand>
</feature>
<evidence type="ECO:0000256" key="7">
    <source>
        <dbReference type="ARBA" id="ARBA00022723"/>
    </source>
</evidence>
<dbReference type="PANTHER" id="PTHR43584:SF3">
    <property type="entry name" value="BIFUNCTIONAL PROTEIN GLMU"/>
    <property type="match status" value="1"/>
</dbReference>
<accession>A0ABT7HJ48</accession>
<evidence type="ECO:0000313" key="21">
    <source>
        <dbReference type="Proteomes" id="UP001225134"/>
    </source>
</evidence>
<comment type="cofactor">
    <cofactor evidence="18">
        <name>Mg(2+)</name>
        <dbReference type="ChEBI" id="CHEBI:18420"/>
    </cofactor>
    <text evidence="18">Binds 1 Mg(2+) ion per subunit.</text>
</comment>
<dbReference type="InterPro" id="IPR050065">
    <property type="entry name" value="GlmU-like"/>
</dbReference>
<evidence type="ECO:0000256" key="6">
    <source>
        <dbReference type="ARBA" id="ARBA00022695"/>
    </source>
</evidence>
<dbReference type="SUPFAM" id="SSF51161">
    <property type="entry name" value="Trimeric LpxA-like enzymes"/>
    <property type="match status" value="1"/>
</dbReference>
<evidence type="ECO:0000313" key="20">
    <source>
        <dbReference type="EMBL" id="MDK9580549.1"/>
    </source>
</evidence>
<evidence type="ECO:0000259" key="19">
    <source>
        <dbReference type="Pfam" id="PF12804"/>
    </source>
</evidence>
<comment type="catalytic activity">
    <reaction evidence="15 18">
        <text>alpha-D-glucosamine 1-phosphate + acetyl-CoA = N-acetyl-alpha-D-glucosamine 1-phosphate + CoA + H(+)</text>
        <dbReference type="Rhea" id="RHEA:13725"/>
        <dbReference type="ChEBI" id="CHEBI:15378"/>
        <dbReference type="ChEBI" id="CHEBI:57287"/>
        <dbReference type="ChEBI" id="CHEBI:57288"/>
        <dbReference type="ChEBI" id="CHEBI:57776"/>
        <dbReference type="ChEBI" id="CHEBI:58516"/>
        <dbReference type="EC" id="2.3.1.157"/>
    </reaction>
</comment>
<evidence type="ECO:0000256" key="10">
    <source>
        <dbReference type="ARBA" id="ARBA00022960"/>
    </source>
</evidence>
<feature type="region of interest" description="Linker" evidence="18">
    <location>
        <begin position="224"/>
        <end position="244"/>
    </location>
</feature>
<evidence type="ECO:0000256" key="2">
    <source>
        <dbReference type="ARBA" id="ARBA00007707"/>
    </source>
</evidence>
<feature type="region of interest" description="Pyrophosphorylase" evidence="18">
    <location>
        <begin position="1"/>
        <end position="223"/>
    </location>
</feature>
<dbReference type="NCBIfam" id="TIGR01173">
    <property type="entry name" value="glmU"/>
    <property type="match status" value="1"/>
</dbReference>
<organism evidence="20 21">
    <name type="scientific">Sneathia sanguinegens</name>
    <dbReference type="NCBI Taxonomy" id="40543"/>
    <lineage>
        <taxon>Bacteria</taxon>
        <taxon>Fusobacteriati</taxon>
        <taxon>Fusobacteriota</taxon>
        <taxon>Fusobacteriia</taxon>
        <taxon>Fusobacteriales</taxon>
        <taxon>Leptotrichiaceae</taxon>
        <taxon>Sneathia</taxon>
    </lineage>
</organism>
<dbReference type="CDD" id="cd02540">
    <property type="entry name" value="GT2_GlmU_N_bac"/>
    <property type="match status" value="1"/>
</dbReference>
<dbReference type="EMBL" id="JASSPP010000004">
    <property type="protein sequence ID" value="MDK9580549.1"/>
    <property type="molecule type" value="Genomic_DNA"/>
</dbReference>
<feature type="domain" description="MobA-like NTP transferase" evidence="19">
    <location>
        <begin position="4"/>
        <end position="116"/>
    </location>
</feature>
<feature type="binding site" evidence="18">
    <location>
        <begin position="94"/>
        <end position="96"/>
    </location>
    <ligand>
        <name>UDP-N-acetyl-alpha-D-glucosamine</name>
        <dbReference type="ChEBI" id="CHEBI:57705"/>
    </ligand>
</feature>
<evidence type="ECO:0000256" key="5">
    <source>
        <dbReference type="ARBA" id="ARBA00022679"/>
    </source>
</evidence>
<feature type="region of interest" description="N-acetyltransferase" evidence="18">
    <location>
        <begin position="245"/>
        <end position="442"/>
    </location>
</feature>
<comment type="function">
    <text evidence="17 18">Catalyzes the last two sequential reactions in the de novo biosynthetic pathway for UDP-N-acetylglucosamine (UDP-GlcNAc). The C-terminal domain catalyzes the transfer of acetyl group from acetyl coenzyme A to glucosamine-1-phosphate (GlcN-1-P) to produce N-acetylglucosamine-1-phosphate (GlcNAc-1-P), which is converted into UDP-GlcNAc by the transfer of uridine 5-monophosphate (from uridine 5-triphosphate), a reaction catalyzed by the N-terminal domain.</text>
</comment>
<evidence type="ECO:0000256" key="11">
    <source>
        <dbReference type="ARBA" id="ARBA00022984"/>
    </source>
</evidence>
<sequence length="442" mass="48599">MLSIILAAGKGTRMKSNLPKVLHKVNGKPMLQKVIETTSKFGDILLVLGYKKEQIIENFPTYPYVVQEEQLGTGHAIKITKEYLKNTDTVLVTYGDGPLLSSETIKSMQDKFFKNNLDCLLLTCYLDEPKGYGRILKDSMNKVIDIVEEKEATEEIKKINEINVGVYLFKAKSLLNIIDKIDNNNLKGEYYLTDAIKLLNSNGYICDSLTLKDKNEMLGVNSKIDLAKVSNILLQKKLTSLMENGVTIIDPTSTYIEDDVIIGSDTIIYPNTIITGKTTIGSNCLVFSSRIEDSEIADNVKIDNSVIESSTLKNEVTIGPFAHLRKGTILNEKVHIGNFVEVKNSTLHKGVKSGHLTYLGDAIIGENTNIGAGTITCNYDGVHKNKTQIGANSFIGSNSIFVAPINVGANVLTAAGSVITKDIEDDKLAFGRARQVIINKKK</sequence>
<evidence type="ECO:0000256" key="9">
    <source>
        <dbReference type="ARBA" id="ARBA00022842"/>
    </source>
</evidence>
<dbReference type="InterPro" id="IPR001451">
    <property type="entry name" value="Hexapep"/>
</dbReference>
<evidence type="ECO:0000256" key="1">
    <source>
        <dbReference type="ARBA" id="ARBA00004496"/>
    </source>
</evidence>
<dbReference type="Gene3D" id="3.90.550.10">
    <property type="entry name" value="Spore Coat Polysaccharide Biosynthesis Protein SpsA, Chain A"/>
    <property type="match status" value="1"/>
</dbReference>
<feature type="binding site" evidence="18">
    <location>
        <position position="372"/>
    </location>
    <ligand>
        <name>acetyl-CoA</name>
        <dbReference type="ChEBI" id="CHEBI:57288"/>
    </ligand>
</feature>
<name>A0ABT7HJ48_9FUSO</name>
<keyword evidence="8 18" id="KW-0677">Repeat</keyword>
<dbReference type="InterPro" id="IPR038009">
    <property type="entry name" value="GlmU_C_LbH"/>
</dbReference>
<comment type="pathway">
    <text evidence="18">Bacterial outer membrane biogenesis; LPS lipid A biosynthesis.</text>
</comment>
<dbReference type="RefSeq" id="WP_285152858.1">
    <property type="nucleotide sequence ID" value="NZ_JASSPP010000004.1"/>
</dbReference>
<comment type="similarity">
    <text evidence="3 18">In the N-terminal section; belongs to the N-acetylglucosamine-1-phosphate uridyltransferase family.</text>
</comment>
<feature type="binding site" evidence="18">
    <location>
        <position position="343"/>
    </location>
    <ligand>
        <name>UDP-N-acetyl-alpha-D-glucosamine</name>
        <dbReference type="ChEBI" id="CHEBI:57705"/>
    </ligand>
</feature>
<evidence type="ECO:0000256" key="4">
    <source>
        <dbReference type="ARBA" id="ARBA00022490"/>
    </source>
</evidence>
<comment type="caution">
    <text evidence="20">The sequence shown here is derived from an EMBL/GenBank/DDBJ whole genome shotgun (WGS) entry which is preliminary data.</text>
</comment>
<evidence type="ECO:0000256" key="3">
    <source>
        <dbReference type="ARBA" id="ARBA00007947"/>
    </source>
</evidence>
<reference evidence="20 21" key="1">
    <citation type="submission" date="2023-06" db="EMBL/GenBank/DDBJ databases">
        <title>Antibody response to the Sneathia vaginalis cytopathogenic toxin A during pregnancy.</title>
        <authorList>
            <person name="Mccoy Z.T."/>
            <person name="Serrano M.G."/>
            <person name="Spaine K."/>
            <person name="Edwards D.J."/>
            <person name="Buck G.A."/>
            <person name="Jefferson K."/>
        </authorList>
    </citation>
    <scope>NUCLEOTIDE SEQUENCE [LARGE SCALE GENOMIC DNA]</scope>
    <source>
        <strain evidence="20 21">CCUG 42621</strain>
    </source>
</reference>
<dbReference type="CDD" id="cd03353">
    <property type="entry name" value="LbH_GlmU_C"/>
    <property type="match status" value="1"/>
</dbReference>
<dbReference type="InterPro" id="IPR011004">
    <property type="entry name" value="Trimer_LpxA-like_sf"/>
</dbReference>
<evidence type="ECO:0000256" key="14">
    <source>
        <dbReference type="ARBA" id="ARBA00023316"/>
    </source>
</evidence>
<comment type="pathway">
    <text evidence="18">Nucleotide-sugar biosynthesis; UDP-N-acetyl-alpha-D-glucosamine biosynthesis; UDP-N-acetyl-alpha-D-glucosamine from N-acetyl-alpha-D-glucosamine 1-phosphate: step 1/1.</text>
</comment>
<comment type="similarity">
    <text evidence="2 18">In the C-terminal section; belongs to the transferase hexapeptide repeat family.</text>
</comment>
<dbReference type="Pfam" id="PF14602">
    <property type="entry name" value="Hexapep_2"/>
    <property type="match status" value="1"/>
</dbReference>
<dbReference type="InterPro" id="IPR005882">
    <property type="entry name" value="Bifunctional_GlmU"/>
</dbReference>
<evidence type="ECO:0000256" key="15">
    <source>
        <dbReference type="ARBA" id="ARBA00048247"/>
    </source>
</evidence>
<feature type="binding site" evidence="18">
    <location>
        <position position="415"/>
    </location>
    <ligand>
        <name>acetyl-CoA</name>
        <dbReference type="ChEBI" id="CHEBI:57288"/>
    </ligand>
</feature>
<feature type="binding site" evidence="18">
    <location>
        <position position="432"/>
    </location>
    <ligand>
        <name>acetyl-CoA</name>
        <dbReference type="ChEBI" id="CHEBI:57288"/>
    </ligand>
</feature>
<feature type="binding site" evidence="18">
    <location>
        <begin position="378"/>
        <end position="379"/>
    </location>
    <ligand>
        <name>acetyl-CoA</name>
        <dbReference type="ChEBI" id="CHEBI:57288"/>
    </ligand>
</feature>
<keyword evidence="12 18" id="KW-0511">Multifunctional enzyme</keyword>
<keyword evidence="13 18" id="KW-0012">Acyltransferase</keyword>
<dbReference type="EC" id="2.3.1.157" evidence="18"/>
<proteinExistence type="inferred from homology"/>
<gene>
    <name evidence="18 20" type="primary">glmU</name>
    <name evidence="20" type="ORF">QQA45_03335</name>
</gene>
<keyword evidence="6 18" id="KW-0548">Nucleotidyltransferase</keyword>
<keyword evidence="5 18" id="KW-0808">Transferase</keyword>
<feature type="binding site" evidence="18">
    <location>
        <position position="397"/>
    </location>
    <ligand>
        <name>acetyl-CoA</name>
        <dbReference type="ChEBI" id="CHEBI:57288"/>
    </ligand>
</feature>
<dbReference type="Gene3D" id="2.160.10.10">
    <property type="entry name" value="Hexapeptide repeat proteins"/>
    <property type="match status" value="1"/>
</dbReference>
<protein>
    <recommendedName>
        <fullName evidence="18">Bifunctional protein GlmU</fullName>
    </recommendedName>
    <domain>
        <recommendedName>
            <fullName evidence="18">UDP-N-acetylglucosamine pyrophosphorylase</fullName>
            <ecNumber evidence="18">2.7.7.23</ecNumber>
        </recommendedName>
        <alternativeName>
            <fullName evidence="18">N-acetylglucosamine-1-phosphate uridyltransferase</fullName>
        </alternativeName>
    </domain>
    <domain>
        <recommendedName>
            <fullName evidence="18">Glucosamine-1-phosphate N-acetyltransferase</fullName>
            <ecNumber evidence="18">2.3.1.157</ecNumber>
        </recommendedName>
    </domain>
</protein>
<dbReference type="HAMAP" id="MF_01631">
    <property type="entry name" value="GlmU"/>
    <property type="match status" value="1"/>
</dbReference>
<feature type="binding site" evidence="18">
    <location>
        <position position="148"/>
    </location>
    <ligand>
        <name>UDP-N-acetyl-alpha-D-glucosamine</name>
        <dbReference type="ChEBI" id="CHEBI:57705"/>
    </ligand>
</feature>
<feature type="binding site" evidence="18">
    <location>
        <begin position="6"/>
        <end position="9"/>
    </location>
    <ligand>
        <name>UDP-N-acetyl-alpha-D-glucosamine</name>
        <dbReference type="ChEBI" id="CHEBI:57705"/>
    </ligand>
</feature>
<feature type="binding site" evidence="18">
    <location>
        <position position="20"/>
    </location>
    <ligand>
        <name>UDP-N-acetyl-alpha-D-glucosamine</name>
        <dbReference type="ChEBI" id="CHEBI:57705"/>
    </ligand>
</feature>
<comment type="subunit">
    <text evidence="18">Homotrimer.</text>
</comment>
<comment type="subcellular location">
    <subcellularLocation>
        <location evidence="1 18">Cytoplasm</location>
    </subcellularLocation>
</comment>